<organism evidence="2 3">
    <name type="scientific">Scardovia inopinata F0304</name>
    <dbReference type="NCBI Taxonomy" id="641146"/>
    <lineage>
        <taxon>Bacteria</taxon>
        <taxon>Bacillati</taxon>
        <taxon>Actinomycetota</taxon>
        <taxon>Actinomycetes</taxon>
        <taxon>Bifidobacteriales</taxon>
        <taxon>Bifidobacteriaceae</taxon>
        <taxon>Scardovia</taxon>
    </lineage>
</organism>
<keyword evidence="1" id="KW-1133">Transmembrane helix</keyword>
<feature type="transmembrane region" description="Helical" evidence="1">
    <location>
        <begin position="12"/>
        <end position="30"/>
    </location>
</feature>
<sequence length="228" mass="26033">MKDDNKNRINWLIKGVILLAVILIAAMVAIDVMADYGNYPYLFFLKDLCTWVLIVNPFLLILLLWVFRRHSIACRLGSHQLEEVKKAKEENQKLSRGKLVFMFVGLSLFFLVAATPGPMILADLPHLSTPSTVEVRYPWVSYESYFSYPCLEGIDDKGHNVVLTVSNNAMQRINHRADKEAPVQAYICPTAESSCILKRNELPFHPIRLREKTRSSSLIKKVKKGAFH</sequence>
<keyword evidence="1" id="KW-0812">Transmembrane</keyword>
<comment type="caution">
    <text evidence="2">The sequence shown here is derived from an EMBL/GenBank/DDBJ whole genome shotgun (WGS) entry which is preliminary data.</text>
</comment>
<feature type="transmembrane region" description="Helical" evidence="1">
    <location>
        <begin position="99"/>
        <end position="121"/>
    </location>
</feature>
<evidence type="ECO:0000313" key="2">
    <source>
        <dbReference type="EMBL" id="EFG26581.1"/>
    </source>
</evidence>
<reference evidence="2 3" key="1">
    <citation type="submission" date="2012-01" db="EMBL/GenBank/DDBJ databases">
        <title>The Genome Sequence of Scardovia inopinata F0304.</title>
        <authorList>
            <consortium name="The Broad Institute Genome Sequencing Platform"/>
            <person name="Earl A."/>
            <person name="Ward D."/>
            <person name="Feldgarden M."/>
            <person name="Gevers D."/>
            <person name="Izard J."/>
            <person name="Baranova O.V."/>
            <person name="Blanton J.M."/>
            <person name="Tanner A.C."/>
            <person name="Dewhirst F.E."/>
            <person name="Young S.K."/>
            <person name="Zeng Q."/>
            <person name="Gargeya S."/>
            <person name="Fitzgerald M."/>
            <person name="Haas B."/>
            <person name="Abouelleil A."/>
            <person name="Alvarado L."/>
            <person name="Arachchi H.M."/>
            <person name="Berlin A."/>
            <person name="Chapman S.B."/>
            <person name="Gearin G."/>
            <person name="Goldberg J."/>
            <person name="Griggs A."/>
            <person name="Gujja S."/>
            <person name="Hansen M."/>
            <person name="Heiman D."/>
            <person name="Howarth C."/>
            <person name="Larimer J."/>
            <person name="Lui A."/>
            <person name="MacDonald P.J."/>
            <person name="McCowen C."/>
            <person name="Montmayeur A."/>
            <person name="Murphy C."/>
            <person name="Neiman D."/>
            <person name="Pearson M."/>
            <person name="Priest M."/>
            <person name="Roberts A."/>
            <person name="Saif S."/>
            <person name="Shea T."/>
            <person name="Sisk P."/>
            <person name="Stolte C."/>
            <person name="Sykes S."/>
            <person name="Wortman J."/>
            <person name="Nusbaum C."/>
            <person name="Birren B."/>
        </authorList>
    </citation>
    <scope>NUCLEOTIDE SEQUENCE [LARGE SCALE GENOMIC DNA]</scope>
    <source>
        <strain evidence="2 3">F0304</strain>
    </source>
</reference>
<gene>
    <name evidence="2" type="ORF">HMPREF9020_00203</name>
</gene>
<name>W5IHX0_SCAIO</name>
<dbReference type="HOGENOM" id="CLU_1214116_0_0_11"/>
<evidence type="ECO:0000256" key="1">
    <source>
        <dbReference type="SAM" id="Phobius"/>
    </source>
</evidence>
<dbReference type="eggNOG" id="ENOG5033TJG">
    <property type="taxonomic scope" value="Bacteria"/>
</dbReference>
<dbReference type="RefSeq" id="WP_006292543.1">
    <property type="nucleotide sequence ID" value="NZ_GG770225.1"/>
</dbReference>
<dbReference type="EMBL" id="ADCX01000002">
    <property type="protein sequence ID" value="EFG26581.1"/>
    <property type="molecule type" value="Genomic_DNA"/>
</dbReference>
<dbReference type="Proteomes" id="UP000005777">
    <property type="component" value="Unassembled WGS sequence"/>
</dbReference>
<protein>
    <submittedName>
        <fullName evidence="2">Uncharacterized protein</fullName>
    </submittedName>
</protein>
<keyword evidence="1" id="KW-0472">Membrane</keyword>
<keyword evidence="3" id="KW-1185">Reference proteome</keyword>
<accession>W5IHX0</accession>
<proteinExistence type="predicted"/>
<feature type="transmembrane region" description="Helical" evidence="1">
    <location>
        <begin position="50"/>
        <end position="67"/>
    </location>
</feature>
<evidence type="ECO:0000313" key="3">
    <source>
        <dbReference type="Proteomes" id="UP000005777"/>
    </source>
</evidence>
<dbReference type="AlphaFoldDB" id="W5IHX0"/>